<accession>A0ACA9SNY7</accession>
<reference evidence="1" key="1">
    <citation type="submission" date="2021-06" db="EMBL/GenBank/DDBJ databases">
        <authorList>
            <person name="Kallberg Y."/>
            <person name="Tangrot J."/>
            <person name="Rosling A."/>
        </authorList>
    </citation>
    <scope>NUCLEOTIDE SEQUENCE</scope>
    <source>
        <strain evidence="1">MA461A</strain>
    </source>
</reference>
<keyword evidence="2" id="KW-1185">Reference proteome</keyword>
<evidence type="ECO:0000313" key="1">
    <source>
        <dbReference type="EMBL" id="CAG8843850.1"/>
    </source>
</evidence>
<name>A0ACA9SNY7_9GLOM</name>
<feature type="non-terminal residue" evidence="1">
    <location>
        <position position="1"/>
    </location>
</feature>
<dbReference type="Proteomes" id="UP000789920">
    <property type="component" value="Unassembled WGS sequence"/>
</dbReference>
<organism evidence="1 2">
    <name type="scientific">Racocetra persica</name>
    <dbReference type="NCBI Taxonomy" id="160502"/>
    <lineage>
        <taxon>Eukaryota</taxon>
        <taxon>Fungi</taxon>
        <taxon>Fungi incertae sedis</taxon>
        <taxon>Mucoromycota</taxon>
        <taxon>Glomeromycotina</taxon>
        <taxon>Glomeromycetes</taxon>
        <taxon>Diversisporales</taxon>
        <taxon>Gigasporaceae</taxon>
        <taxon>Racocetra</taxon>
    </lineage>
</organism>
<feature type="non-terminal residue" evidence="1">
    <location>
        <position position="142"/>
    </location>
</feature>
<proteinExistence type="predicted"/>
<protein>
    <submittedName>
        <fullName evidence="1">36378_t:CDS:1</fullName>
    </submittedName>
</protein>
<evidence type="ECO:0000313" key="2">
    <source>
        <dbReference type="Proteomes" id="UP000789920"/>
    </source>
</evidence>
<dbReference type="EMBL" id="CAJVQC010140013">
    <property type="protein sequence ID" value="CAG8843850.1"/>
    <property type="molecule type" value="Genomic_DNA"/>
</dbReference>
<gene>
    <name evidence="1" type="ORF">RPERSI_LOCUS32955</name>
</gene>
<sequence length="142" mass="15895">LTTFYDLARLGELLPNSQHNITKVPTLQALKFEKTSGDTFVTIQLAKMKNHKSANRISLVINPTNDSLCPCPVCALKSYTQLRTQASYAKHSTTLFIKQDGTWATKYWFVSKLKKLLPHEDIAGHSFQAEGTTELVSRGVQL</sequence>
<comment type="caution">
    <text evidence="1">The sequence shown here is derived from an EMBL/GenBank/DDBJ whole genome shotgun (WGS) entry which is preliminary data.</text>
</comment>